<feature type="transmembrane region" description="Helical" evidence="6">
    <location>
        <begin position="42"/>
        <end position="63"/>
    </location>
</feature>
<evidence type="ECO:0000256" key="5">
    <source>
        <dbReference type="ARBA" id="ARBA00023136"/>
    </source>
</evidence>
<feature type="transmembrane region" description="Helical" evidence="6">
    <location>
        <begin position="256"/>
        <end position="275"/>
    </location>
</feature>
<comment type="caution">
    <text evidence="8">The sequence shown here is derived from an EMBL/GenBank/DDBJ whole genome shotgun (WGS) entry which is preliminary data.</text>
</comment>
<feature type="transmembrane region" description="Helical" evidence="6">
    <location>
        <begin position="312"/>
        <end position="332"/>
    </location>
</feature>
<evidence type="ECO:0000259" key="7">
    <source>
        <dbReference type="PROSITE" id="PS50850"/>
    </source>
</evidence>
<feature type="transmembrane region" description="Helical" evidence="6">
    <location>
        <begin position="165"/>
        <end position="184"/>
    </location>
</feature>
<keyword evidence="5 6" id="KW-0472">Membrane</keyword>
<dbReference type="PANTHER" id="PTHR43129:SF1">
    <property type="entry name" value="FOSMIDOMYCIN RESISTANCE PROTEIN"/>
    <property type="match status" value="1"/>
</dbReference>
<proteinExistence type="predicted"/>
<feature type="transmembrane region" description="Helical" evidence="6">
    <location>
        <begin position="344"/>
        <end position="365"/>
    </location>
</feature>
<evidence type="ECO:0000313" key="8">
    <source>
        <dbReference type="EMBL" id="MBB5148419.1"/>
    </source>
</evidence>
<keyword evidence="2" id="KW-0813">Transport</keyword>
<evidence type="ECO:0000256" key="6">
    <source>
        <dbReference type="SAM" id="Phobius"/>
    </source>
</evidence>
<dbReference type="CDD" id="cd17478">
    <property type="entry name" value="MFS_FsR"/>
    <property type="match status" value="1"/>
</dbReference>
<feature type="transmembrane region" description="Helical" evidence="6">
    <location>
        <begin position="75"/>
        <end position="94"/>
    </location>
</feature>
<evidence type="ECO:0000313" key="9">
    <source>
        <dbReference type="Proteomes" id="UP000557217"/>
    </source>
</evidence>
<feature type="transmembrane region" description="Helical" evidence="6">
    <location>
        <begin position="287"/>
        <end position="306"/>
    </location>
</feature>
<protein>
    <submittedName>
        <fullName evidence="8">FSR family fosmidomycin resistance protein-like MFS transporter</fullName>
    </submittedName>
</protein>
<feature type="domain" description="Major facilitator superfamily (MFS) profile" evidence="7">
    <location>
        <begin position="13"/>
        <end position="397"/>
    </location>
</feature>
<dbReference type="PANTHER" id="PTHR43129">
    <property type="entry name" value="FOSMIDOMYCIN RESISTANCE PROTEIN"/>
    <property type="match status" value="1"/>
</dbReference>
<dbReference type="Proteomes" id="UP000557217">
    <property type="component" value="Unassembled WGS sequence"/>
</dbReference>
<dbReference type="InterPro" id="IPR020846">
    <property type="entry name" value="MFS_dom"/>
</dbReference>
<organism evidence="8 9">
    <name type="scientific">Ureibacillus thermosphaericus</name>
    <dbReference type="NCBI Taxonomy" id="51173"/>
    <lineage>
        <taxon>Bacteria</taxon>
        <taxon>Bacillati</taxon>
        <taxon>Bacillota</taxon>
        <taxon>Bacilli</taxon>
        <taxon>Bacillales</taxon>
        <taxon>Caryophanaceae</taxon>
        <taxon>Ureibacillus</taxon>
    </lineage>
</organism>
<accession>A0A840PPK8</accession>
<reference evidence="8 9" key="1">
    <citation type="submission" date="2020-08" db="EMBL/GenBank/DDBJ databases">
        <title>Genomic Encyclopedia of Type Strains, Phase IV (KMG-IV): sequencing the most valuable type-strain genomes for metagenomic binning, comparative biology and taxonomic classification.</title>
        <authorList>
            <person name="Goeker M."/>
        </authorList>
    </citation>
    <scope>NUCLEOTIDE SEQUENCE [LARGE SCALE GENOMIC DNA]</scope>
    <source>
        <strain evidence="8 9">DSM 10633</strain>
    </source>
</reference>
<keyword evidence="9" id="KW-1185">Reference proteome</keyword>
<dbReference type="EMBL" id="JACHGZ010000006">
    <property type="protein sequence ID" value="MBB5148419.1"/>
    <property type="molecule type" value="Genomic_DNA"/>
</dbReference>
<feature type="transmembrane region" description="Helical" evidence="6">
    <location>
        <begin position="217"/>
        <end position="236"/>
    </location>
</feature>
<dbReference type="SUPFAM" id="SSF103473">
    <property type="entry name" value="MFS general substrate transporter"/>
    <property type="match status" value="1"/>
</dbReference>
<dbReference type="Pfam" id="PF07690">
    <property type="entry name" value="MFS_1"/>
    <property type="match status" value="1"/>
</dbReference>
<dbReference type="GO" id="GO:0005886">
    <property type="term" value="C:plasma membrane"/>
    <property type="evidence" value="ECO:0007669"/>
    <property type="project" value="UniProtKB-SubCell"/>
</dbReference>
<evidence type="ECO:0000256" key="4">
    <source>
        <dbReference type="ARBA" id="ARBA00022989"/>
    </source>
</evidence>
<comment type="subcellular location">
    <subcellularLocation>
        <location evidence="1">Cell membrane</location>
        <topology evidence="1">Multi-pass membrane protein</topology>
    </subcellularLocation>
</comment>
<keyword evidence="4 6" id="KW-1133">Transmembrane helix</keyword>
<gene>
    <name evidence="8" type="ORF">HNR36_000805</name>
</gene>
<name>A0A840PPK8_URETH</name>
<dbReference type="InterPro" id="IPR011701">
    <property type="entry name" value="MFS"/>
</dbReference>
<evidence type="ECO:0000256" key="3">
    <source>
        <dbReference type="ARBA" id="ARBA00022692"/>
    </source>
</evidence>
<feature type="transmembrane region" description="Helical" evidence="6">
    <location>
        <begin position="371"/>
        <end position="391"/>
    </location>
</feature>
<feature type="transmembrane region" description="Helical" evidence="6">
    <location>
        <begin position="100"/>
        <end position="118"/>
    </location>
</feature>
<evidence type="ECO:0000256" key="1">
    <source>
        <dbReference type="ARBA" id="ARBA00004651"/>
    </source>
</evidence>
<evidence type="ECO:0000256" key="2">
    <source>
        <dbReference type="ARBA" id="ARBA00022448"/>
    </source>
</evidence>
<dbReference type="InterPro" id="IPR036259">
    <property type="entry name" value="MFS_trans_sf"/>
</dbReference>
<dbReference type="AlphaFoldDB" id="A0A840PPK8"/>
<dbReference type="PROSITE" id="PS50850">
    <property type="entry name" value="MFS"/>
    <property type="match status" value="1"/>
</dbReference>
<keyword evidence="3 6" id="KW-0812">Transmembrane</keyword>
<sequence>MVENNIRTPIYPIMIAIAIGHLINDTVQNIAPAMFPYLARDLGFTFTQLGLISFVLNMVSSTLQPIIGFISDKKPIAYALPIGMMSVFIGLSMFAFANQYYILLIAAIFLGFGSAIFHPEGSRVSFMSAGNKRGLSQSIYQVGGNSGQAIAPLIGAFILDALGQRGAAVLLLLVAIGIVLLFNISKWYARQLNAEKLNQKQKKVLISSLPPLTKKQVGIALILLFTIIFARSFYTTNIQNYYVFYLIDHYDLTTRIGQILIFIFMAFGVVGTFFGGSLSDRIGRKNVILLSVVVPIPLCLLLPYMPLWLVPVFLIIIGTLIMISFSVTVVYAQELVPSKIGTMAGLTTGFAFGMGAVGSVAIGWLLDTIGIEMTMKIISVLPIILVVAFLLPKDQVKKELS</sequence>
<dbReference type="GO" id="GO:0022857">
    <property type="term" value="F:transmembrane transporter activity"/>
    <property type="evidence" value="ECO:0007669"/>
    <property type="project" value="InterPro"/>
</dbReference>
<dbReference type="Gene3D" id="1.20.1250.20">
    <property type="entry name" value="MFS general substrate transporter like domains"/>
    <property type="match status" value="2"/>
</dbReference>